<protein>
    <submittedName>
        <fullName evidence="2">Uncharacterized protein</fullName>
    </submittedName>
</protein>
<keyword evidence="1" id="KW-0175">Coiled coil</keyword>
<dbReference type="AlphaFoldDB" id="A0A8X6MFL1"/>
<evidence type="ECO:0000256" key="1">
    <source>
        <dbReference type="SAM" id="Coils"/>
    </source>
</evidence>
<organism evidence="2 3">
    <name type="scientific">Nephila pilipes</name>
    <name type="common">Giant wood spider</name>
    <name type="synonym">Nephila maculata</name>
    <dbReference type="NCBI Taxonomy" id="299642"/>
    <lineage>
        <taxon>Eukaryota</taxon>
        <taxon>Metazoa</taxon>
        <taxon>Ecdysozoa</taxon>
        <taxon>Arthropoda</taxon>
        <taxon>Chelicerata</taxon>
        <taxon>Arachnida</taxon>
        <taxon>Araneae</taxon>
        <taxon>Araneomorphae</taxon>
        <taxon>Entelegynae</taxon>
        <taxon>Araneoidea</taxon>
        <taxon>Nephilidae</taxon>
        <taxon>Nephila</taxon>
    </lineage>
</organism>
<sequence length="72" mass="8533">AAFEELEPFPKRDELWRSRAAFHSVLLERAKKKERELNALRERERMMAQVELEGPHNHLIECAAVWSRGNTF</sequence>
<keyword evidence="3" id="KW-1185">Reference proteome</keyword>
<dbReference type="OrthoDB" id="10548556at2759"/>
<evidence type="ECO:0000313" key="3">
    <source>
        <dbReference type="Proteomes" id="UP000887013"/>
    </source>
</evidence>
<name>A0A8X6MFL1_NEPPI</name>
<dbReference type="Proteomes" id="UP000887013">
    <property type="component" value="Unassembled WGS sequence"/>
</dbReference>
<proteinExistence type="predicted"/>
<comment type="caution">
    <text evidence="2">The sequence shown here is derived from an EMBL/GenBank/DDBJ whole genome shotgun (WGS) entry which is preliminary data.</text>
</comment>
<feature type="coiled-coil region" evidence="1">
    <location>
        <begin position="23"/>
        <end position="53"/>
    </location>
</feature>
<reference evidence="2" key="1">
    <citation type="submission" date="2020-08" db="EMBL/GenBank/DDBJ databases">
        <title>Multicomponent nature underlies the extraordinary mechanical properties of spider dragline silk.</title>
        <authorList>
            <person name="Kono N."/>
            <person name="Nakamura H."/>
            <person name="Mori M."/>
            <person name="Yoshida Y."/>
            <person name="Ohtoshi R."/>
            <person name="Malay A.D."/>
            <person name="Moran D.A.P."/>
            <person name="Tomita M."/>
            <person name="Numata K."/>
            <person name="Arakawa K."/>
        </authorList>
    </citation>
    <scope>NUCLEOTIDE SEQUENCE</scope>
</reference>
<accession>A0A8X6MFL1</accession>
<evidence type="ECO:0000313" key="2">
    <source>
        <dbReference type="EMBL" id="GFS48881.1"/>
    </source>
</evidence>
<feature type="non-terminal residue" evidence="2">
    <location>
        <position position="1"/>
    </location>
</feature>
<dbReference type="EMBL" id="BMAW01045286">
    <property type="protein sequence ID" value="GFS48881.1"/>
    <property type="molecule type" value="Genomic_DNA"/>
</dbReference>
<gene>
    <name evidence="2" type="primary">AVEN_34077_1</name>
    <name evidence="2" type="ORF">NPIL_272611</name>
</gene>